<accession>A0A0C2N2K7</accession>
<dbReference type="PANTHER" id="PTHR43512:SF7">
    <property type="entry name" value="TRANSLATION FACTOR GUF1, MITOCHONDRIAL"/>
    <property type="match status" value="1"/>
</dbReference>
<keyword evidence="5" id="KW-1185">Reference proteome</keyword>
<organism evidence="4 5">
    <name type="scientific">Thelohanellus kitauei</name>
    <name type="common">Myxosporean</name>
    <dbReference type="NCBI Taxonomy" id="669202"/>
    <lineage>
        <taxon>Eukaryota</taxon>
        <taxon>Metazoa</taxon>
        <taxon>Cnidaria</taxon>
        <taxon>Myxozoa</taxon>
        <taxon>Myxosporea</taxon>
        <taxon>Bivalvulida</taxon>
        <taxon>Platysporina</taxon>
        <taxon>Myxobolidae</taxon>
        <taxon>Thelohanellus</taxon>
    </lineage>
</organism>
<dbReference type="GO" id="GO:0097177">
    <property type="term" value="F:mitochondrial ribosome binding"/>
    <property type="evidence" value="ECO:0007669"/>
    <property type="project" value="TreeGrafter"/>
</dbReference>
<evidence type="ECO:0000313" key="4">
    <source>
        <dbReference type="EMBL" id="KII73871.1"/>
    </source>
</evidence>
<dbReference type="InterPro" id="IPR013842">
    <property type="entry name" value="LepA_CTD"/>
</dbReference>
<protein>
    <submittedName>
        <fullName evidence="4">Elongation factor 4</fullName>
    </submittedName>
</protein>
<name>A0A0C2N2K7_THEKT</name>
<dbReference type="GO" id="GO:0005525">
    <property type="term" value="F:GTP binding"/>
    <property type="evidence" value="ECO:0007669"/>
    <property type="project" value="UniProtKB-KW"/>
</dbReference>
<dbReference type="Pfam" id="PF06421">
    <property type="entry name" value="LepA_C"/>
    <property type="match status" value="1"/>
</dbReference>
<dbReference type="InterPro" id="IPR038363">
    <property type="entry name" value="LepA_C_sf"/>
</dbReference>
<evidence type="ECO:0000256" key="2">
    <source>
        <dbReference type="ARBA" id="ARBA00023134"/>
    </source>
</evidence>
<sequence length="133" mass="15418">MQMAHGPIEYRVSNIVKLVVLINDKQWLGFCEIAHDSDAQRTSDKICERLSSVLPRFAFEIDIKVLLLGKVISRHKVKPHKHDPTQKCYGGDITRKIKLLSKQSQKLKGMKRTSEIHLPREIYCRYMSSIEID</sequence>
<dbReference type="Gene3D" id="3.30.70.2570">
    <property type="entry name" value="Elongation factor 4, C-terminal domain"/>
    <property type="match status" value="1"/>
</dbReference>
<evidence type="ECO:0000256" key="1">
    <source>
        <dbReference type="ARBA" id="ARBA00022741"/>
    </source>
</evidence>
<dbReference type="GO" id="GO:0003746">
    <property type="term" value="F:translation elongation factor activity"/>
    <property type="evidence" value="ECO:0007669"/>
    <property type="project" value="UniProtKB-KW"/>
</dbReference>
<proteinExistence type="predicted"/>
<gene>
    <name evidence="4" type="ORF">RF11_12107</name>
</gene>
<keyword evidence="4" id="KW-0648">Protein biosynthesis</keyword>
<evidence type="ECO:0000259" key="3">
    <source>
        <dbReference type="Pfam" id="PF06421"/>
    </source>
</evidence>
<dbReference type="GO" id="GO:0045727">
    <property type="term" value="P:positive regulation of translation"/>
    <property type="evidence" value="ECO:0007669"/>
    <property type="project" value="TreeGrafter"/>
</dbReference>
<reference evidence="4 5" key="1">
    <citation type="journal article" date="2014" name="Genome Biol. Evol.">
        <title>The genome of the myxosporean Thelohanellus kitauei shows adaptations to nutrient acquisition within its fish host.</title>
        <authorList>
            <person name="Yang Y."/>
            <person name="Xiong J."/>
            <person name="Zhou Z."/>
            <person name="Huo F."/>
            <person name="Miao W."/>
            <person name="Ran C."/>
            <person name="Liu Y."/>
            <person name="Zhang J."/>
            <person name="Feng J."/>
            <person name="Wang M."/>
            <person name="Wang M."/>
            <person name="Wang L."/>
            <person name="Yao B."/>
        </authorList>
    </citation>
    <scope>NUCLEOTIDE SEQUENCE [LARGE SCALE GENOMIC DNA]</scope>
    <source>
        <strain evidence="4">Wuqing</strain>
    </source>
</reference>
<dbReference type="GO" id="GO:0005739">
    <property type="term" value="C:mitochondrion"/>
    <property type="evidence" value="ECO:0007669"/>
    <property type="project" value="TreeGrafter"/>
</dbReference>
<dbReference type="OrthoDB" id="1074at2759"/>
<dbReference type="Proteomes" id="UP000031668">
    <property type="component" value="Unassembled WGS sequence"/>
</dbReference>
<keyword evidence="2" id="KW-0342">GTP-binding</keyword>
<comment type="caution">
    <text evidence="4">The sequence shown here is derived from an EMBL/GenBank/DDBJ whole genome shotgun (WGS) entry which is preliminary data.</text>
</comment>
<dbReference type="PANTHER" id="PTHR43512">
    <property type="entry name" value="TRANSLATION FACTOR GUF1-RELATED"/>
    <property type="match status" value="1"/>
</dbReference>
<dbReference type="EMBL" id="JWZT01000636">
    <property type="protein sequence ID" value="KII73871.1"/>
    <property type="molecule type" value="Genomic_DNA"/>
</dbReference>
<dbReference type="AlphaFoldDB" id="A0A0C2N2K7"/>
<keyword evidence="4" id="KW-0251">Elongation factor</keyword>
<feature type="domain" description="GTP-binding protein LepA C-terminal" evidence="3">
    <location>
        <begin position="22"/>
        <end position="126"/>
    </location>
</feature>
<dbReference type="InterPro" id="IPR006297">
    <property type="entry name" value="EF-4"/>
</dbReference>
<evidence type="ECO:0000313" key="5">
    <source>
        <dbReference type="Proteomes" id="UP000031668"/>
    </source>
</evidence>
<dbReference type="OMA" id="CEIAHDS"/>
<keyword evidence="1" id="KW-0547">Nucleotide-binding</keyword>